<evidence type="ECO:0000313" key="4">
    <source>
        <dbReference type="Proteomes" id="UP001302676"/>
    </source>
</evidence>
<feature type="compositionally biased region" description="Basic and acidic residues" evidence="1">
    <location>
        <begin position="115"/>
        <end position="126"/>
    </location>
</feature>
<feature type="transmembrane region" description="Helical" evidence="2">
    <location>
        <begin position="73"/>
        <end position="93"/>
    </location>
</feature>
<keyword evidence="4" id="KW-1185">Reference proteome</keyword>
<dbReference type="AlphaFoldDB" id="A0AAN6ZHT6"/>
<proteinExistence type="predicted"/>
<feature type="region of interest" description="Disordered" evidence="1">
    <location>
        <begin position="102"/>
        <end position="143"/>
    </location>
</feature>
<reference evidence="3" key="2">
    <citation type="submission" date="2023-05" db="EMBL/GenBank/DDBJ databases">
        <authorList>
            <consortium name="Lawrence Berkeley National Laboratory"/>
            <person name="Steindorff A."/>
            <person name="Hensen N."/>
            <person name="Bonometti L."/>
            <person name="Westerberg I."/>
            <person name="Brannstrom I.O."/>
            <person name="Guillou S."/>
            <person name="Cros-Aarteil S."/>
            <person name="Calhoun S."/>
            <person name="Haridas S."/>
            <person name="Kuo A."/>
            <person name="Mondo S."/>
            <person name="Pangilinan J."/>
            <person name="Riley R."/>
            <person name="Labutti K."/>
            <person name="Andreopoulos B."/>
            <person name="Lipzen A."/>
            <person name="Chen C."/>
            <person name="Yanf M."/>
            <person name="Daum C."/>
            <person name="Ng V."/>
            <person name="Clum A."/>
            <person name="Ohm R."/>
            <person name="Martin F."/>
            <person name="Silar P."/>
            <person name="Natvig D."/>
            <person name="Lalanne C."/>
            <person name="Gautier V."/>
            <person name="Ament-Velasquez S.L."/>
            <person name="Kruys A."/>
            <person name="Hutchinson M.I."/>
            <person name="Powell A.J."/>
            <person name="Barry K."/>
            <person name="Miller A.N."/>
            <person name="Grigoriev I.V."/>
            <person name="Debuchy R."/>
            <person name="Gladieux P."/>
            <person name="Thoren M.H."/>
            <person name="Johannesson H."/>
        </authorList>
    </citation>
    <scope>NUCLEOTIDE SEQUENCE</scope>
    <source>
        <strain evidence="3">CBS 141.50</strain>
    </source>
</reference>
<name>A0AAN6ZHT6_9PEZI</name>
<dbReference type="GeneID" id="87818841"/>
<keyword evidence="2" id="KW-0472">Membrane</keyword>
<dbReference type="Proteomes" id="UP001302676">
    <property type="component" value="Unassembled WGS sequence"/>
</dbReference>
<keyword evidence="2" id="KW-0812">Transmembrane</keyword>
<dbReference type="RefSeq" id="XP_062633071.1">
    <property type="nucleotide sequence ID" value="XM_062782228.1"/>
</dbReference>
<sequence length="165" mass="18349">MLGQLSHSLTSFYTATFVNLTFVLAPTGAYIRSPPLVFRFAFGKFPTFALCGVRTTSALFWPLPFFFSPLPAAATAIVATAAAATLVSTPAGVPRRPGLRVRFDVPEDVDNNDDEERRPPVDDNDGRQSSSPAQRRRVRSAPEVHCLASGEPVRPWWMERKRRMR</sequence>
<gene>
    <name evidence="3" type="ORF">C8A04DRAFT_32828</name>
</gene>
<keyword evidence="2" id="KW-1133">Transmembrane helix</keyword>
<protein>
    <submittedName>
        <fullName evidence="3">Uncharacterized protein</fullName>
    </submittedName>
</protein>
<feature type="transmembrane region" description="Helical" evidence="2">
    <location>
        <begin position="12"/>
        <end position="33"/>
    </location>
</feature>
<evidence type="ECO:0000256" key="1">
    <source>
        <dbReference type="SAM" id="MobiDB-lite"/>
    </source>
</evidence>
<accession>A0AAN6ZHT6</accession>
<comment type="caution">
    <text evidence="3">The sequence shown here is derived from an EMBL/GenBank/DDBJ whole genome shotgun (WGS) entry which is preliminary data.</text>
</comment>
<organism evidence="3 4">
    <name type="scientific">Dichotomopilus funicola</name>
    <dbReference type="NCBI Taxonomy" id="1934379"/>
    <lineage>
        <taxon>Eukaryota</taxon>
        <taxon>Fungi</taxon>
        <taxon>Dikarya</taxon>
        <taxon>Ascomycota</taxon>
        <taxon>Pezizomycotina</taxon>
        <taxon>Sordariomycetes</taxon>
        <taxon>Sordariomycetidae</taxon>
        <taxon>Sordariales</taxon>
        <taxon>Chaetomiaceae</taxon>
        <taxon>Dichotomopilus</taxon>
    </lineage>
</organism>
<evidence type="ECO:0000256" key="2">
    <source>
        <dbReference type="SAM" id="Phobius"/>
    </source>
</evidence>
<reference evidence="3" key="1">
    <citation type="journal article" date="2023" name="Mol. Phylogenet. Evol.">
        <title>Genome-scale phylogeny and comparative genomics of the fungal order Sordariales.</title>
        <authorList>
            <person name="Hensen N."/>
            <person name="Bonometti L."/>
            <person name="Westerberg I."/>
            <person name="Brannstrom I.O."/>
            <person name="Guillou S."/>
            <person name="Cros-Aarteil S."/>
            <person name="Calhoun S."/>
            <person name="Haridas S."/>
            <person name="Kuo A."/>
            <person name="Mondo S."/>
            <person name="Pangilinan J."/>
            <person name="Riley R."/>
            <person name="LaButti K."/>
            <person name="Andreopoulos B."/>
            <person name="Lipzen A."/>
            <person name="Chen C."/>
            <person name="Yan M."/>
            <person name="Daum C."/>
            <person name="Ng V."/>
            <person name="Clum A."/>
            <person name="Steindorff A."/>
            <person name="Ohm R.A."/>
            <person name="Martin F."/>
            <person name="Silar P."/>
            <person name="Natvig D.O."/>
            <person name="Lalanne C."/>
            <person name="Gautier V."/>
            <person name="Ament-Velasquez S.L."/>
            <person name="Kruys A."/>
            <person name="Hutchinson M.I."/>
            <person name="Powell A.J."/>
            <person name="Barry K."/>
            <person name="Miller A.N."/>
            <person name="Grigoriev I.V."/>
            <person name="Debuchy R."/>
            <person name="Gladieux P."/>
            <person name="Hiltunen Thoren M."/>
            <person name="Johannesson H."/>
        </authorList>
    </citation>
    <scope>NUCLEOTIDE SEQUENCE</scope>
    <source>
        <strain evidence="3">CBS 141.50</strain>
    </source>
</reference>
<evidence type="ECO:0000313" key="3">
    <source>
        <dbReference type="EMBL" id="KAK4139700.1"/>
    </source>
</evidence>
<dbReference type="EMBL" id="MU853653">
    <property type="protein sequence ID" value="KAK4139700.1"/>
    <property type="molecule type" value="Genomic_DNA"/>
</dbReference>